<organism evidence="3 4">
    <name type="scientific">Anncaliia algerae PRA339</name>
    <dbReference type="NCBI Taxonomy" id="1288291"/>
    <lineage>
        <taxon>Eukaryota</taxon>
        <taxon>Fungi</taxon>
        <taxon>Fungi incertae sedis</taxon>
        <taxon>Microsporidia</taxon>
        <taxon>Tubulinosematoidea</taxon>
        <taxon>Tubulinosematidae</taxon>
        <taxon>Anncaliia</taxon>
    </lineage>
</organism>
<dbReference type="GO" id="GO:0008270">
    <property type="term" value="F:zinc ion binding"/>
    <property type="evidence" value="ECO:0007669"/>
    <property type="project" value="UniProtKB-KW"/>
</dbReference>
<keyword evidence="1" id="KW-0479">Metal-binding</keyword>
<feature type="domain" description="CCHC-type" evidence="2">
    <location>
        <begin position="120"/>
        <end position="134"/>
    </location>
</feature>
<dbReference type="HOGENOM" id="CLU_1895656_0_0_1"/>
<dbReference type="AlphaFoldDB" id="A0A059F1J0"/>
<evidence type="ECO:0000259" key="2">
    <source>
        <dbReference type="PROSITE" id="PS50158"/>
    </source>
</evidence>
<dbReference type="EMBL" id="KK365160">
    <property type="protein sequence ID" value="KCZ80846.1"/>
    <property type="molecule type" value="Genomic_DNA"/>
</dbReference>
<protein>
    <recommendedName>
        <fullName evidence="2">CCHC-type domain-containing protein</fullName>
    </recommendedName>
</protein>
<keyword evidence="1" id="KW-0863">Zinc-finger</keyword>
<dbReference type="InterPro" id="IPR001878">
    <property type="entry name" value="Znf_CCHC"/>
</dbReference>
<proteinExistence type="predicted"/>
<evidence type="ECO:0000313" key="3">
    <source>
        <dbReference type="EMBL" id="KCZ80846.1"/>
    </source>
</evidence>
<accession>A0A059F1J0</accession>
<evidence type="ECO:0000256" key="1">
    <source>
        <dbReference type="PROSITE-ProRule" id="PRU00047"/>
    </source>
</evidence>
<evidence type="ECO:0000313" key="4">
    <source>
        <dbReference type="Proteomes" id="UP000030655"/>
    </source>
</evidence>
<dbReference type="GO" id="GO:0003676">
    <property type="term" value="F:nucleic acid binding"/>
    <property type="evidence" value="ECO:0007669"/>
    <property type="project" value="InterPro"/>
</dbReference>
<keyword evidence="4" id="KW-1185">Reference proteome</keyword>
<dbReference type="Proteomes" id="UP000030655">
    <property type="component" value="Unassembled WGS sequence"/>
</dbReference>
<sequence>MKKCLKQELDRTGKIWIFFFKILREGLGLGRIEDDCWILFENHKEAGIKFEVTKEQLIKYLPSDISERIFKTTSWKKLVQEGYILDKEYRKNKRIESMDIKEKNNTYHENILSKKNLKLKCLYCEKRGHIKKDC</sequence>
<dbReference type="PROSITE" id="PS50158">
    <property type="entry name" value="ZF_CCHC"/>
    <property type="match status" value="1"/>
</dbReference>
<reference evidence="4" key="1">
    <citation type="submission" date="2013-02" db="EMBL/GenBank/DDBJ databases">
        <authorList>
            <consortium name="The Broad Institute Genome Sequencing Platform"/>
            <person name="Cuomo C."/>
            <person name="Becnel J."/>
            <person name="Sanscrainte N."/>
            <person name="Walker B."/>
            <person name="Young S.K."/>
            <person name="Zeng Q."/>
            <person name="Gargeya S."/>
            <person name="Fitzgerald M."/>
            <person name="Haas B."/>
            <person name="Abouelleil A."/>
            <person name="Alvarado L."/>
            <person name="Arachchi H.M."/>
            <person name="Berlin A.M."/>
            <person name="Chapman S.B."/>
            <person name="Dewar J."/>
            <person name="Goldberg J."/>
            <person name="Griggs A."/>
            <person name="Gujja S."/>
            <person name="Hansen M."/>
            <person name="Howarth C."/>
            <person name="Imamovic A."/>
            <person name="Larimer J."/>
            <person name="McCowan C."/>
            <person name="Murphy C."/>
            <person name="Neiman D."/>
            <person name="Pearson M."/>
            <person name="Priest M."/>
            <person name="Roberts A."/>
            <person name="Saif S."/>
            <person name="Shea T."/>
            <person name="Sisk P."/>
            <person name="Sykes S."/>
            <person name="Wortman J."/>
            <person name="Nusbaum C."/>
            <person name="Birren B."/>
        </authorList>
    </citation>
    <scope>NUCLEOTIDE SEQUENCE [LARGE SCALE GENOMIC DNA]</scope>
    <source>
        <strain evidence="4">PRA339</strain>
    </source>
</reference>
<name>A0A059F1J0_9MICR</name>
<reference evidence="3 4" key="2">
    <citation type="submission" date="2014-03" db="EMBL/GenBank/DDBJ databases">
        <title>The Genome Sequence of Anncaliia algerae insect isolate PRA339.</title>
        <authorList>
            <consortium name="The Broad Institute Genome Sequencing Platform"/>
            <consortium name="The Broad Institute Genome Sequencing Center for Infectious Disease"/>
            <person name="Cuomo C."/>
            <person name="Becnel J."/>
            <person name="Sanscrainte N."/>
            <person name="Walker B."/>
            <person name="Young S.K."/>
            <person name="Zeng Q."/>
            <person name="Gargeya S."/>
            <person name="Fitzgerald M."/>
            <person name="Haas B."/>
            <person name="Abouelleil A."/>
            <person name="Alvarado L."/>
            <person name="Arachchi H.M."/>
            <person name="Berlin A.M."/>
            <person name="Chapman S.B."/>
            <person name="Dewar J."/>
            <person name="Goldberg J."/>
            <person name="Griggs A."/>
            <person name="Gujja S."/>
            <person name="Hansen M."/>
            <person name="Howarth C."/>
            <person name="Imamovic A."/>
            <person name="Larimer J."/>
            <person name="McCowan C."/>
            <person name="Murphy C."/>
            <person name="Neiman D."/>
            <person name="Pearson M."/>
            <person name="Priest M."/>
            <person name="Roberts A."/>
            <person name="Saif S."/>
            <person name="Shea T."/>
            <person name="Sisk P."/>
            <person name="Sykes S."/>
            <person name="Wortman J."/>
            <person name="Nusbaum C."/>
            <person name="Birren B."/>
        </authorList>
    </citation>
    <scope>NUCLEOTIDE SEQUENCE [LARGE SCALE GENOMIC DNA]</scope>
    <source>
        <strain evidence="3 4">PRA339</strain>
    </source>
</reference>
<dbReference type="VEuPathDB" id="MicrosporidiaDB:H312_01729"/>
<gene>
    <name evidence="3" type="ORF">H312_01729</name>
</gene>
<keyword evidence="1" id="KW-0862">Zinc</keyword>